<dbReference type="InterPro" id="IPR003739">
    <property type="entry name" value="Lys_aminomutase/Glu_NH3_mut"/>
</dbReference>
<dbReference type="SFLD" id="SFLDS00029">
    <property type="entry name" value="Radical_SAM"/>
    <property type="match status" value="1"/>
</dbReference>
<keyword evidence="7" id="KW-0663">Pyridoxal phosphate</keyword>
<dbReference type="RefSeq" id="WP_012585971.1">
    <property type="nucleotide sequence ID" value="NC_011662.2"/>
</dbReference>
<dbReference type="GO" id="GO:0051539">
    <property type="term" value="F:4 iron, 4 sulfur cluster binding"/>
    <property type="evidence" value="ECO:0007669"/>
    <property type="project" value="UniProtKB-KW"/>
</dbReference>
<organism evidence="10 11">
    <name type="scientific">Thauera aminoaromatica</name>
    <dbReference type="NCBI Taxonomy" id="164330"/>
    <lineage>
        <taxon>Bacteria</taxon>
        <taxon>Pseudomonadati</taxon>
        <taxon>Pseudomonadota</taxon>
        <taxon>Betaproteobacteria</taxon>
        <taxon>Rhodocyclales</taxon>
        <taxon>Zoogloeaceae</taxon>
        <taxon>Thauera</taxon>
    </lineage>
</organism>
<keyword evidence="5" id="KW-0949">S-adenosyl-L-methionine</keyword>
<dbReference type="InterPro" id="IPR007197">
    <property type="entry name" value="rSAM"/>
</dbReference>
<gene>
    <name evidence="10" type="ordered locus">Tmz1t_3480</name>
</gene>
<evidence type="ECO:0000313" key="11">
    <source>
        <dbReference type="Proteomes" id="UP000002186"/>
    </source>
</evidence>
<dbReference type="EMBL" id="CP001281">
    <property type="protein sequence ID" value="ACR02074.1"/>
    <property type="molecule type" value="Genomic_DNA"/>
</dbReference>
<reference evidence="11" key="1">
    <citation type="submission" date="2009-05" db="EMBL/GenBank/DDBJ databases">
        <title>Complete sequence of chromosome of Thauera sp. MZ1T.</title>
        <authorList>
            <consortium name="US DOE Joint Genome Institute"/>
            <person name="Lucas S."/>
            <person name="Copeland A."/>
            <person name="Lapidus A."/>
            <person name="Glavina del Rio T."/>
            <person name="Dalin E."/>
            <person name="Tice H."/>
            <person name="Bruce D."/>
            <person name="Goodwin L."/>
            <person name="Pitluck S."/>
            <person name="Sims D."/>
            <person name="Brettin T."/>
            <person name="Detter J.C."/>
            <person name="Han C."/>
            <person name="Larimer F."/>
            <person name="Land M."/>
            <person name="Hauser L."/>
            <person name="Kyrpides N."/>
            <person name="Mikhailova N."/>
            <person name="Sayler G.S."/>
        </authorList>
    </citation>
    <scope>NUCLEOTIDE SEQUENCE [LARGE SCALE GENOMIC DNA]</scope>
    <source>
        <strain evidence="11">MZ1T</strain>
    </source>
</reference>
<protein>
    <recommendedName>
        <fullName evidence="12">Lysine 2,3-aminomutase</fullName>
    </recommendedName>
</protein>
<evidence type="ECO:0000256" key="3">
    <source>
        <dbReference type="ARBA" id="ARBA00008703"/>
    </source>
</evidence>
<evidence type="ECO:0000256" key="6">
    <source>
        <dbReference type="ARBA" id="ARBA00022723"/>
    </source>
</evidence>
<comment type="cofactor">
    <cofactor evidence="1">
        <name>pyridoxal 5'-phosphate</name>
        <dbReference type="ChEBI" id="CHEBI:597326"/>
    </cofactor>
</comment>
<dbReference type="AlphaFoldDB" id="C4KCX6"/>
<dbReference type="SFLD" id="SFLDG01070">
    <property type="entry name" value="PLP-dependent"/>
    <property type="match status" value="1"/>
</dbReference>
<dbReference type="GO" id="GO:0003824">
    <property type="term" value="F:catalytic activity"/>
    <property type="evidence" value="ECO:0007669"/>
    <property type="project" value="InterPro"/>
</dbReference>
<evidence type="ECO:0000256" key="7">
    <source>
        <dbReference type="ARBA" id="ARBA00022898"/>
    </source>
</evidence>
<sequence>MSAQVHALAAPTPRTAAAAATARAAPIAAAVSNPRAAPAAERFAPMSFKVFTARDLDRIPQLARLSPEQRFEMKVVAAVLPFRVNQYVIDELIDWADVPRDPIFQLTFPQRGMLASEHYERIARLIEGDADKDALEAAIAEVRHALNPHPADQMQMNMPLDEHGKRIDGLQHKYRETVLFFPSQGQTCHAYCSFCFRWAQFVGDKELRIASSEARVLHDYLRTHTEVTDLLVTGGDPMVMKTRHLREYLEPLLRPEFDHIQTIRIGSKALTFWPHRFLGAEDADDLMRLLRQLVEAGKHVALMAHYNHWKELETDAAHAAIRRIRATGAVIRAQGPLIAHINDDPAAWARLWKTEVRLGLVPYYMFVERDTGARHYFEVPLARAWEIYQQAIQQVSGLARTARGPSMSASPGKVEIQGVTEIAGEKVFVLRFIQGRNPDWVQRPFFARFDEKATWLDQLAPAFGEAKWFWQDEYEAIRAERLVG</sequence>
<evidence type="ECO:0000256" key="2">
    <source>
        <dbReference type="ARBA" id="ARBA00001966"/>
    </source>
</evidence>
<accession>C4KCX6</accession>
<dbReference type="PANTHER" id="PTHR30538:SF0">
    <property type="entry name" value="L-LYSINE 2,3-AMINOMUTASE AQ_1632-RELATED"/>
    <property type="match status" value="1"/>
</dbReference>
<evidence type="ECO:0000256" key="1">
    <source>
        <dbReference type="ARBA" id="ARBA00001933"/>
    </source>
</evidence>
<evidence type="ECO:0000313" key="10">
    <source>
        <dbReference type="EMBL" id="ACR02074.1"/>
    </source>
</evidence>
<dbReference type="Proteomes" id="UP000002186">
    <property type="component" value="Chromosome"/>
</dbReference>
<dbReference type="InterPro" id="IPR013785">
    <property type="entry name" value="Aldolase_TIM"/>
</dbReference>
<dbReference type="STRING" id="85643.Tmz1t_3480"/>
<dbReference type="Gene3D" id="3.20.20.70">
    <property type="entry name" value="Aldolase class I"/>
    <property type="match status" value="1"/>
</dbReference>
<dbReference type="SUPFAM" id="SSF102114">
    <property type="entry name" value="Radical SAM enzymes"/>
    <property type="match status" value="1"/>
</dbReference>
<keyword evidence="9" id="KW-0411">Iron-sulfur</keyword>
<evidence type="ECO:0000256" key="5">
    <source>
        <dbReference type="ARBA" id="ARBA00022691"/>
    </source>
</evidence>
<dbReference type="HOGENOM" id="CLU_032161_3_0_4"/>
<evidence type="ECO:0000256" key="8">
    <source>
        <dbReference type="ARBA" id="ARBA00023004"/>
    </source>
</evidence>
<dbReference type="PANTHER" id="PTHR30538">
    <property type="entry name" value="LYSINE 2,3-AMINOMUTASE-RELATED"/>
    <property type="match status" value="1"/>
</dbReference>
<name>C4KCX6_THASP</name>
<evidence type="ECO:0000256" key="4">
    <source>
        <dbReference type="ARBA" id="ARBA00022485"/>
    </source>
</evidence>
<comment type="cofactor">
    <cofactor evidence="2">
        <name>[4Fe-4S] cluster</name>
        <dbReference type="ChEBI" id="CHEBI:49883"/>
    </cofactor>
</comment>
<keyword evidence="11" id="KW-1185">Reference proteome</keyword>
<comment type="similarity">
    <text evidence="3">Belongs to the radical SAM superfamily. KamA family.</text>
</comment>
<dbReference type="InterPro" id="IPR058240">
    <property type="entry name" value="rSAM_sf"/>
</dbReference>
<dbReference type="GO" id="GO:0046872">
    <property type="term" value="F:metal ion binding"/>
    <property type="evidence" value="ECO:0007669"/>
    <property type="project" value="UniProtKB-KW"/>
</dbReference>
<evidence type="ECO:0008006" key="12">
    <source>
        <dbReference type="Google" id="ProtNLM"/>
    </source>
</evidence>
<keyword evidence="4" id="KW-0004">4Fe-4S</keyword>
<dbReference type="KEGG" id="tmz:Tmz1t_3480"/>
<proteinExistence type="inferred from homology"/>
<keyword evidence="6" id="KW-0479">Metal-binding</keyword>
<dbReference type="eggNOG" id="COG1509">
    <property type="taxonomic scope" value="Bacteria"/>
</dbReference>
<keyword evidence="8" id="KW-0408">Iron</keyword>
<reference evidence="10 11" key="2">
    <citation type="journal article" date="2012" name="Stand. Genomic Sci.">
        <title>Complete genome sequence of Thauera aminoaromatica strain MZ1T.</title>
        <authorList>
            <person name="Jiang K."/>
            <person name="Sanseverino J."/>
            <person name="Chauhan A."/>
            <person name="Lucas S."/>
            <person name="Copeland A."/>
            <person name="Lapidus A."/>
            <person name="Del Rio T.G."/>
            <person name="Dalin E."/>
            <person name="Tice H."/>
            <person name="Bruce D."/>
            <person name="Goodwin L."/>
            <person name="Pitluck S."/>
            <person name="Sims D."/>
            <person name="Brettin T."/>
            <person name="Detter J.C."/>
            <person name="Han C."/>
            <person name="Chang Y.J."/>
            <person name="Larimer F."/>
            <person name="Land M."/>
            <person name="Hauser L."/>
            <person name="Kyrpides N.C."/>
            <person name="Mikhailova N."/>
            <person name="Moser S."/>
            <person name="Jegier P."/>
            <person name="Close D."/>
            <person name="Debruyn J.M."/>
            <person name="Wang Y."/>
            <person name="Layton A.C."/>
            <person name="Allen M.S."/>
            <person name="Sayler G.S."/>
        </authorList>
    </citation>
    <scope>NUCLEOTIDE SEQUENCE [LARGE SCALE GENOMIC DNA]</scope>
    <source>
        <strain evidence="10 11">MZ1T</strain>
    </source>
</reference>
<evidence type="ECO:0000256" key="9">
    <source>
        <dbReference type="ARBA" id="ARBA00023014"/>
    </source>
</evidence>